<dbReference type="InterPro" id="IPR000305">
    <property type="entry name" value="GIY-YIG_endonuc"/>
</dbReference>
<evidence type="ECO:0000313" key="11">
    <source>
        <dbReference type="EMBL" id="NDY81779.1"/>
    </source>
</evidence>
<keyword evidence="11" id="KW-0540">Nuclease</keyword>
<keyword evidence="4" id="KW-0267">Excision nuclease</keyword>
<dbReference type="RefSeq" id="WP_163651107.1">
    <property type="nucleotide sequence ID" value="NZ_JAAGRN010000001.1"/>
</dbReference>
<evidence type="ECO:0000256" key="9">
    <source>
        <dbReference type="ARBA" id="ARBA00042732"/>
    </source>
</evidence>
<dbReference type="SUPFAM" id="SSF82771">
    <property type="entry name" value="GIY-YIG endonuclease"/>
    <property type="match status" value="1"/>
</dbReference>
<keyword evidence="1" id="KW-0227">DNA damage</keyword>
<dbReference type="Gene3D" id="3.40.1440.10">
    <property type="entry name" value="GIY-YIG endonuclease"/>
    <property type="match status" value="1"/>
</dbReference>
<reference evidence="11" key="1">
    <citation type="submission" date="2020-02" db="EMBL/GenBank/DDBJ databases">
        <authorList>
            <person name="Chen W.-M."/>
        </authorList>
    </citation>
    <scope>NUCLEOTIDE SEQUENCE</scope>
    <source>
        <strain evidence="11">NBD-18</strain>
    </source>
</reference>
<protein>
    <recommendedName>
        <fullName evidence="7">Excinuclease cho</fullName>
    </recommendedName>
    <alternativeName>
        <fullName evidence="9">Endonuclease cho</fullName>
    </alternativeName>
    <alternativeName>
        <fullName evidence="8">UvrC homolog protein</fullName>
    </alternativeName>
</protein>
<dbReference type="InterPro" id="IPR035901">
    <property type="entry name" value="GIY-YIG_endonuc_sf"/>
</dbReference>
<evidence type="ECO:0000256" key="6">
    <source>
        <dbReference type="ARBA" id="ARBA00023236"/>
    </source>
</evidence>
<dbReference type="InterPro" id="IPR050066">
    <property type="entry name" value="UvrABC_protein_C"/>
</dbReference>
<dbReference type="AlphaFoldDB" id="A0A6B2QXB6"/>
<evidence type="ECO:0000256" key="3">
    <source>
        <dbReference type="ARBA" id="ARBA00022801"/>
    </source>
</evidence>
<evidence type="ECO:0000256" key="4">
    <source>
        <dbReference type="ARBA" id="ARBA00022881"/>
    </source>
</evidence>
<name>A0A6B2QXB6_9BURK</name>
<gene>
    <name evidence="11" type="ORF">G3I67_00905</name>
</gene>
<dbReference type="PANTHER" id="PTHR30562">
    <property type="entry name" value="UVRC/OXIDOREDUCTASE"/>
    <property type="match status" value="1"/>
</dbReference>
<dbReference type="InterPro" id="IPR047296">
    <property type="entry name" value="GIY-YIG_UvrC_Cho"/>
</dbReference>
<evidence type="ECO:0000256" key="5">
    <source>
        <dbReference type="ARBA" id="ARBA00023204"/>
    </source>
</evidence>
<evidence type="ECO:0000256" key="8">
    <source>
        <dbReference type="ARBA" id="ARBA00042138"/>
    </source>
</evidence>
<keyword evidence="6" id="KW-0742">SOS response</keyword>
<dbReference type="GO" id="GO:0016787">
    <property type="term" value="F:hydrolase activity"/>
    <property type="evidence" value="ECO:0007669"/>
    <property type="project" value="UniProtKB-KW"/>
</dbReference>
<evidence type="ECO:0000256" key="1">
    <source>
        <dbReference type="ARBA" id="ARBA00022763"/>
    </source>
</evidence>
<dbReference type="CDD" id="cd10434">
    <property type="entry name" value="GIY-YIG_UvrC_Cho"/>
    <property type="match status" value="1"/>
</dbReference>
<dbReference type="SMART" id="SM00465">
    <property type="entry name" value="GIYc"/>
    <property type="match status" value="1"/>
</dbReference>
<accession>A0A6B2QXB6</accession>
<dbReference type="GO" id="GO:0009432">
    <property type="term" value="P:SOS response"/>
    <property type="evidence" value="ECO:0007669"/>
    <property type="project" value="UniProtKB-KW"/>
</dbReference>
<keyword evidence="2" id="KW-0228">DNA excision</keyword>
<dbReference type="GO" id="GO:0009380">
    <property type="term" value="C:excinuclease repair complex"/>
    <property type="evidence" value="ECO:0007669"/>
    <property type="project" value="TreeGrafter"/>
</dbReference>
<evidence type="ECO:0000259" key="10">
    <source>
        <dbReference type="PROSITE" id="PS50164"/>
    </source>
</evidence>
<keyword evidence="5" id="KW-0234">DNA repair</keyword>
<keyword evidence="3" id="KW-0378">Hydrolase</keyword>
<proteinExistence type="predicted"/>
<dbReference type="EMBL" id="JAAGRN010000001">
    <property type="protein sequence ID" value="NDY81779.1"/>
    <property type="molecule type" value="Genomic_DNA"/>
</dbReference>
<evidence type="ECO:0000256" key="2">
    <source>
        <dbReference type="ARBA" id="ARBA00022769"/>
    </source>
</evidence>
<dbReference type="GO" id="GO:0004519">
    <property type="term" value="F:endonuclease activity"/>
    <property type="evidence" value="ECO:0007669"/>
    <property type="project" value="UniProtKB-KW"/>
</dbReference>
<evidence type="ECO:0000256" key="7">
    <source>
        <dbReference type="ARBA" id="ARBA00040756"/>
    </source>
</evidence>
<sequence>MQSDSHRIDQASLAALPRSPGVYIFKGEGTLPLYIGKSIDIRTRVHSHLRARDEVRMIAQSRKVEFIETAGEIGALLLEARLIKQQSPLFNIRLRRLRNLCSIRLSKHSDFSVTPEIVSGHDVCPGEAENLYGLFGSVHAAQKKLRELAGIHRLCLGLIGLEKIGKRGCFGLQIKTCLGACVGQVDRSEHDLRLLNALDALRVHAWPYRGAVDLIEQQGDWIQKHRVQNWRYLSTWCSKTNQRTQFEQHEFDLDTYKILVKPVMLGTVRIDQI</sequence>
<dbReference type="PANTHER" id="PTHR30562:SF10">
    <property type="entry name" value="EXCINUCLEASE CHO"/>
    <property type="match status" value="1"/>
</dbReference>
<keyword evidence="11" id="KW-0255">Endonuclease</keyword>
<organism evidence="11">
    <name type="scientific">Sheuella amnicola</name>
    <dbReference type="NCBI Taxonomy" id="2707330"/>
    <lineage>
        <taxon>Bacteria</taxon>
        <taxon>Pseudomonadati</taxon>
        <taxon>Pseudomonadota</taxon>
        <taxon>Betaproteobacteria</taxon>
        <taxon>Burkholderiales</taxon>
        <taxon>Alcaligenaceae</taxon>
        <taxon>Sheuella</taxon>
    </lineage>
</organism>
<comment type="caution">
    <text evidence="11">The sequence shown here is derived from an EMBL/GenBank/DDBJ whole genome shotgun (WGS) entry which is preliminary data.</text>
</comment>
<feature type="domain" description="GIY-YIG" evidence="10">
    <location>
        <begin position="18"/>
        <end position="92"/>
    </location>
</feature>
<dbReference type="GO" id="GO:0006289">
    <property type="term" value="P:nucleotide-excision repair"/>
    <property type="evidence" value="ECO:0007669"/>
    <property type="project" value="InterPro"/>
</dbReference>
<dbReference type="PROSITE" id="PS50164">
    <property type="entry name" value="GIY_YIG"/>
    <property type="match status" value="1"/>
</dbReference>